<evidence type="ECO:0008006" key="4">
    <source>
        <dbReference type="Google" id="ProtNLM"/>
    </source>
</evidence>
<protein>
    <recommendedName>
        <fullName evidence="4">Porin domain-containing protein</fullName>
    </recommendedName>
</protein>
<evidence type="ECO:0000256" key="1">
    <source>
        <dbReference type="SAM" id="SignalP"/>
    </source>
</evidence>
<feature type="chain" id="PRO_5001577820" description="Porin domain-containing protein" evidence="1">
    <location>
        <begin position="25"/>
        <end position="223"/>
    </location>
</feature>
<organism evidence="2 3">
    <name type="scientific">Hyphomonas hirschiana VP5</name>
    <dbReference type="NCBI Taxonomy" id="1280951"/>
    <lineage>
        <taxon>Bacteria</taxon>
        <taxon>Pseudomonadati</taxon>
        <taxon>Pseudomonadota</taxon>
        <taxon>Alphaproteobacteria</taxon>
        <taxon>Hyphomonadales</taxon>
        <taxon>Hyphomonadaceae</taxon>
        <taxon>Hyphomonas</taxon>
    </lineage>
</organism>
<comment type="caution">
    <text evidence="2">The sequence shown here is derived from an EMBL/GenBank/DDBJ whole genome shotgun (WGS) entry which is preliminary data.</text>
</comment>
<keyword evidence="3" id="KW-1185">Reference proteome</keyword>
<gene>
    <name evidence="2" type="ORF">HHI_00400</name>
</gene>
<accession>A0A059FZE4</accession>
<feature type="signal peptide" evidence="1">
    <location>
        <begin position="1"/>
        <end position="24"/>
    </location>
</feature>
<evidence type="ECO:0000313" key="2">
    <source>
        <dbReference type="EMBL" id="KCZ96093.1"/>
    </source>
</evidence>
<dbReference type="OrthoDB" id="9793561at2"/>
<dbReference type="Proteomes" id="UP000025061">
    <property type="component" value="Unassembled WGS sequence"/>
</dbReference>
<dbReference type="EMBL" id="ARYI01000001">
    <property type="protein sequence ID" value="KCZ96093.1"/>
    <property type="molecule type" value="Genomic_DNA"/>
</dbReference>
<dbReference type="AlphaFoldDB" id="A0A059FZE4"/>
<dbReference type="RefSeq" id="WP_148205809.1">
    <property type="nucleotide sequence ID" value="NZ_ARYI01000001.1"/>
</dbReference>
<dbReference type="NCBIfam" id="TIGR02001">
    <property type="entry name" value="gcw_chp"/>
    <property type="match status" value="1"/>
</dbReference>
<name>A0A059FZE4_9PROT</name>
<sequence length="223" mass="23823">MRMKFYQAGVALAAMLAAAGTATAQGEFSGNVALSSDYVWRGVSQTDSDPAISGGFDYANGLFYAGTWASNVDFGDDSDTNMEIDFYGGLAGELESGISWDVGVIYYAYPDAEESDLDFVELKGALGYGFDSGLSIGGEAYYDVDNENLYLNATAGFALSDAFSVDGSVGSYQFDAGDDYTNWSLGGTYSALGFGFDVRYWDTDLDGTDLADERVVFTISRSM</sequence>
<evidence type="ECO:0000313" key="3">
    <source>
        <dbReference type="Proteomes" id="UP000025061"/>
    </source>
</evidence>
<keyword evidence="1" id="KW-0732">Signal</keyword>
<reference evidence="2 3" key="1">
    <citation type="submission" date="2013-04" db="EMBL/GenBank/DDBJ databases">
        <title>Hyphomonas hirschiana VP5 Genome Sequencing.</title>
        <authorList>
            <person name="Lai Q."/>
            <person name="Shao Z."/>
        </authorList>
    </citation>
    <scope>NUCLEOTIDE SEQUENCE [LARGE SCALE GENOMIC DNA]</scope>
    <source>
        <strain evidence="2 3">VP5</strain>
    </source>
</reference>
<dbReference type="PATRIC" id="fig|1280951.3.peg.81"/>
<dbReference type="Pfam" id="PF09694">
    <property type="entry name" value="Gcw_chp"/>
    <property type="match status" value="1"/>
</dbReference>
<proteinExistence type="predicted"/>
<dbReference type="InterPro" id="IPR010239">
    <property type="entry name" value="CHP02001"/>
</dbReference>